<dbReference type="RefSeq" id="WP_313983692.1">
    <property type="nucleotide sequence ID" value="NZ_JASJOS010000011.1"/>
</dbReference>
<evidence type="ECO:0000313" key="3">
    <source>
        <dbReference type="Proteomes" id="UP001241110"/>
    </source>
</evidence>
<accession>A0AAE3UAR0</accession>
<protein>
    <submittedName>
        <fullName evidence="2">Uncharacterized protein</fullName>
    </submittedName>
</protein>
<keyword evidence="1" id="KW-1133">Transmembrane helix</keyword>
<reference evidence="2" key="1">
    <citation type="submission" date="2023-05" db="EMBL/GenBank/DDBJ databases">
        <authorList>
            <person name="Zhang X."/>
        </authorList>
    </citation>
    <scope>NUCLEOTIDE SEQUENCE</scope>
    <source>
        <strain evidence="2">YF14B1</strain>
    </source>
</reference>
<dbReference type="AlphaFoldDB" id="A0AAE3UAR0"/>
<proteinExistence type="predicted"/>
<keyword evidence="1" id="KW-0812">Transmembrane</keyword>
<name>A0AAE3UAR0_9BACT</name>
<sequence length="145" mass="17018">MHSLLKKFGLTAFLCLTGFGIYWFYTNRCPGKKMEFDLYGGMKGDTIQVFVNEELLIKKEFETDTIAQTHHRKYIFIASERYCTTDSLIKIRLNWNSKFDTVFYYRPDSIKIVIISAVRGMPYEGTNPFTVDSYGRKIMDYLNPE</sequence>
<dbReference type="Proteomes" id="UP001241110">
    <property type="component" value="Unassembled WGS sequence"/>
</dbReference>
<evidence type="ECO:0000256" key="1">
    <source>
        <dbReference type="SAM" id="Phobius"/>
    </source>
</evidence>
<keyword evidence="1" id="KW-0472">Membrane</keyword>
<comment type="caution">
    <text evidence="2">The sequence shown here is derived from an EMBL/GenBank/DDBJ whole genome shotgun (WGS) entry which is preliminary data.</text>
</comment>
<organism evidence="2 3">
    <name type="scientific">Xanthocytophaga flava</name>
    <dbReference type="NCBI Taxonomy" id="3048013"/>
    <lineage>
        <taxon>Bacteria</taxon>
        <taxon>Pseudomonadati</taxon>
        <taxon>Bacteroidota</taxon>
        <taxon>Cytophagia</taxon>
        <taxon>Cytophagales</taxon>
        <taxon>Rhodocytophagaceae</taxon>
        <taxon>Xanthocytophaga</taxon>
    </lineage>
</organism>
<dbReference type="EMBL" id="JASJOS010000011">
    <property type="protein sequence ID" value="MDJ1483603.1"/>
    <property type="molecule type" value="Genomic_DNA"/>
</dbReference>
<evidence type="ECO:0000313" key="2">
    <source>
        <dbReference type="EMBL" id="MDJ1483603.1"/>
    </source>
</evidence>
<gene>
    <name evidence="2" type="ORF">QNI16_24100</name>
</gene>
<feature type="transmembrane region" description="Helical" evidence="1">
    <location>
        <begin position="7"/>
        <end position="25"/>
    </location>
</feature>